<feature type="compositionally biased region" description="Basic and acidic residues" evidence="2">
    <location>
        <begin position="219"/>
        <end position="229"/>
    </location>
</feature>
<feature type="region of interest" description="Disordered" evidence="2">
    <location>
        <begin position="1226"/>
        <end position="1346"/>
    </location>
</feature>
<feature type="region of interest" description="Disordered" evidence="2">
    <location>
        <begin position="219"/>
        <end position="280"/>
    </location>
</feature>
<feature type="compositionally biased region" description="Basic residues" evidence="2">
    <location>
        <begin position="170"/>
        <end position="185"/>
    </location>
</feature>
<feature type="region of interest" description="Disordered" evidence="2">
    <location>
        <begin position="1198"/>
        <end position="1217"/>
    </location>
</feature>
<dbReference type="PROSITE" id="PS50238">
    <property type="entry name" value="RHOGAP"/>
    <property type="match status" value="1"/>
</dbReference>
<feature type="region of interest" description="Disordered" evidence="2">
    <location>
        <begin position="581"/>
        <end position="721"/>
    </location>
</feature>
<protein>
    <recommendedName>
        <fullName evidence="3">Rho-GAP domain-containing protein</fullName>
    </recommendedName>
</protein>
<feature type="compositionally biased region" description="Polar residues" evidence="2">
    <location>
        <begin position="868"/>
        <end position="877"/>
    </location>
</feature>
<accession>A0A7R8V6V5</accession>
<feature type="compositionally biased region" description="Low complexity" evidence="2">
    <location>
        <begin position="1596"/>
        <end position="1618"/>
    </location>
</feature>
<dbReference type="GO" id="GO:0007165">
    <property type="term" value="P:signal transduction"/>
    <property type="evidence" value="ECO:0007669"/>
    <property type="project" value="InterPro"/>
</dbReference>
<feature type="compositionally biased region" description="Low complexity" evidence="2">
    <location>
        <begin position="638"/>
        <end position="671"/>
    </location>
</feature>
<name>A0A7R8V6V5_HERIL</name>
<sequence>MGDHRKLKTYKKKPKELKRSRPIGAEHILQLSGEGGNVGDLAHQTPEQHQGQVATSSRLQPTVFAGLAESNVDGGADSGHASTMGRKVHRGDKDTTGKKSGPTKERWLLTRKTWKYMQQAGRRLIPDGAQNRAEDVPKLEEFFQQVCRSEQKFIIWSRKSSYPGAIAASRKLKRRIRPSVRHRSKASSADEAETDEYKEYDRRAAMVIRLLHSYLNISEQDKRQPERSSESQIPTTVPGATSEPSTSRSSYSSVSVTTSSYGSQQRSPTSSDQQGESDLSKRTAELLESLRLYSQAAHRPIIPPEHITTDLLHNKTLLKKIYNDLKRQQLSLVLNRHTAASTNNLSHASSLTSLFSFRRDQPKTSPTSSLNVKLRSTGGATNLSGPDGNKDTFTGDKGFQLPKEKYIRPTNQLVPFISVVKPAKTFTTQGMQTDFLQLHEINNLRKDYETRKKELELLNQAPEEEADFTSRSHSRRKSSVDNEDVSQSVSDTIKRYLRMARKKSVNDDAANRFKRVNYDRNLRNIRAKGEINPPGMDEGNSKATQTLDAWPLLHYNNIRGIDCDILLEEAHSDWNNALQQRKQQHEEYLQQQQKDASKGNLSGTGSVPPPPGQQGTMGAPGGLPAAGAGAGGLFHSAQQQPQSSQSTQQQKYSPSQYQQQEHLSASANSSGGSQGLTSAMQKSKSSSNVGQFVSKKIWKSRSKSQSRIPATNKPQWAPQGNCIWMSPSGKRVVLSDGRLRDLSEIERKILHRVAIEKINQLNIGVNVTVPGDISSSTSSKSQKRRPLLIKRKALTTSIFDTGKKDENKVNGGGLVFGVSIEKCVDNDRLHKNGGVSGGGGGGSDRGSRNSIISLLGGGSHNKARSCESLPSRSTNILGQYDDSGGGGGTGGGGCRNSFINTATMKMSRSQTDVRRGSQDEDDLLGHDAPNMAGTEPNSGQQVPALVLECIKHIEEHGLHTVGIFRVSTSKKRVRQLKEGFDRGEITSIDADICPHDVATILKEYLRDLPEPLLCRSLYKAFVKTQKIRNRRLQLEALSHLIQLLPVAHRDTLYVLLRFLAKIVRSSDDVTSNDTVITGNKMDSNNLATVIAPNILRSTEPGRSNTTEQEIDEQIDVINVIRTMIDHYEELFRIPAELMDEIYTNMMDTYPEQLDYLCERRDIAERYDDDMDSASSSTPLSSPPPVPILKHTSFPQHSVAFEESGPGAPNDKNITNRPIYSRDDFLHENTIKGGDPNGNAATQRRERTSRMKYIESEHELTRRRRRERNLSESGTGAGTPSPTKTTFNSSSTNWIPFSVESRNSTGDSGIQQYQQQQTVNQTQQGQFQQQQSAQSRRLFPPYGDQDGAGVVTASLKIPVQMQQSQQQQNPRNQANMCDTTNSGHIDLSDIPYIEDNGCGQDILTGSLHFGRGSGAVTTGTTTYQIPITIEGRTTSSSSTMSDQSRSSTMHQYNTDETSSAASSRRSSDNTSIILQKYPSALASQQQGTQPKRPDSLKRSSGRKQSNNIPTSGSGTTGENSPSGVPVLSPTTLIGQFGSLQAAHHHHPNAEPKLTPSISSIGGAVLRSKTADFERILKQNKKSKSGDTTSTAVEEFITGSTSVSSSSAGTIATSTGSGTAEDSSRPEKTARSRQQQTVSPAGPIYKRQELISSAQRTSK</sequence>
<feature type="region of interest" description="Disordered" evidence="2">
    <location>
        <begin position="359"/>
        <end position="393"/>
    </location>
</feature>
<feature type="compositionally biased region" description="Low complexity" evidence="2">
    <location>
        <begin position="1310"/>
        <end position="1333"/>
    </location>
</feature>
<feature type="compositionally biased region" description="Polar residues" evidence="2">
    <location>
        <begin position="230"/>
        <end position="239"/>
    </location>
</feature>
<evidence type="ECO:0000256" key="2">
    <source>
        <dbReference type="SAM" id="MobiDB-lite"/>
    </source>
</evidence>
<feature type="region of interest" description="Disordered" evidence="2">
    <location>
        <begin position="458"/>
        <end position="486"/>
    </location>
</feature>
<dbReference type="Proteomes" id="UP000594454">
    <property type="component" value="Chromosome 7"/>
</dbReference>
<feature type="compositionally biased region" description="Polar residues" evidence="2">
    <location>
        <begin position="1501"/>
        <end position="1529"/>
    </location>
</feature>
<feature type="compositionally biased region" description="Low complexity" evidence="2">
    <location>
        <begin position="1359"/>
        <end position="1374"/>
    </location>
</feature>
<proteinExistence type="predicted"/>
<dbReference type="InterPro" id="IPR000198">
    <property type="entry name" value="RhoGAP_dom"/>
</dbReference>
<organism evidence="4 5">
    <name type="scientific">Hermetia illucens</name>
    <name type="common">Black soldier fly</name>
    <dbReference type="NCBI Taxonomy" id="343691"/>
    <lineage>
        <taxon>Eukaryota</taxon>
        <taxon>Metazoa</taxon>
        <taxon>Ecdysozoa</taxon>
        <taxon>Arthropoda</taxon>
        <taxon>Hexapoda</taxon>
        <taxon>Insecta</taxon>
        <taxon>Pterygota</taxon>
        <taxon>Neoptera</taxon>
        <taxon>Endopterygota</taxon>
        <taxon>Diptera</taxon>
        <taxon>Brachycera</taxon>
        <taxon>Stratiomyomorpha</taxon>
        <taxon>Stratiomyidae</taxon>
        <taxon>Hermetiinae</taxon>
        <taxon>Hermetia</taxon>
    </lineage>
</organism>
<dbReference type="SUPFAM" id="SSF48350">
    <property type="entry name" value="GTPase activation domain, GAP"/>
    <property type="match status" value="1"/>
</dbReference>
<dbReference type="GO" id="GO:0005096">
    <property type="term" value="F:GTPase activator activity"/>
    <property type="evidence" value="ECO:0007669"/>
    <property type="project" value="UniProtKB-KW"/>
</dbReference>
<feature type="region of interest" description="Disordered" evidence="2">
    <location>
        <begin position="1"/>
        <end position="104"/>
    </location>
</feature>
<feature type="compositionally biased region" description="Basic residues" evidence="2">
    <location>
        <begin position="1"/>
        <end position="21"/>
    </location>
</feature>
<dbReference type="FunCoup" id="A0A7R8V6V5">
    <property type="interactions" value="2"/>
</dbReference>
<dbReference type="SMART" id="SM00324">
    <property type="entry name" value="RhoGAP"/>
    <property type="match status" value="1"/>
</dbReference>
<dbReference type="Gene3D" id="1.10.555.10">
    <property type="entry name" value="Rho GTPase activation protein"/>
    <property type="match status" value="1"/>
</dbReference>
<reference evidence="4 5" key="1">
    <citation type="submission" date="2020-11" db="EMBL/GenBank/DDBJ databases">
        <authorList>
            <person name="Wallbank WR R."/>
            <person name="Pardo Diaz C."/>
            <person name="Kozak K."/>
            <person name="Martin S."/>
            <person name="Jiggins C."/>
            <person name="Moest M."/>
            <person name="Warren A I."/>
            <person name="Generalovic N T."/>
            <person name="Byers J.R.P. K."/>
            <person name="Montejo-Kovacevich G."/>
            <person name="Yen C E."/>
        </authorList>
    </citation>
    <scope>NUCLEOTIDE SEQUENCE [LARGE SCALE GENOMIC DNA]</scope>
</reference>
<dbReference type="InterPro" id="IPR037863">
    <property type="entry name" value="RHOGAP6/36"/>
</dbReference>
<evidence type="ECO:0000259" key="3">
    <source>
        <dbReference type="PROSITE" id="PS50238"/>
    </source>
</evidence>
<feature type="region of interest" description="Disordered" evidence="2">
    <location>
        <begin position="170"/>
        <end position="196"/>
    </location>
</feature>
<feature type="region of interest" description="Disordered" evidence="2">
    <location>
        <begin position="1359"/>
        <end position="1381"/>
    </location>
</feature>
<feature type="domain" description="Rho-GAP" evidence="3">
    <location>
        <begin position="929"/>
        <end position="1131"/>
    </location>
</feature>
<keyword evidence="1" id="KW-0343">GTPase activation</keyword>
<feature type="compositionally biased region" description="Low complexity" evidence="2">
    <location>
        <begin position="241"/>
        <end position="263"/>
    </location>
</feature>
<feature type="compositionally biased region" description="Basic and acidic residues" evidence="2">
    <location>
        <begin position="91"/>
        <end position="104"/>
    </location>
</feature>
<keyword evidence="5" id="KW-1185">Reference proteome</keyword>
<feature type="compositionally biased region" description="Polar residues" evidence="2">
    <location>
        <begin position="45"/>
        <end position="60"/>
    </location>
</feature>
<dbReference type="EMBL" id="LR899015">
    <property type="protein sequence ID" value="CAD7093971.1"/>
    <property type="molecule type" value="Genomic_DNA"/>
</dbReference>
<dbReference type="InParanoid" id="A0A7R8V6V5"/>
<dbReference type="Pfam" id="PF00620">
    <property type="entry name" value="RhoGAP"/>
    <property type="match status" value="1"/>
</dbReference>
<feature type="compositionally biased region" description="Basic and acidic residues" evidence="2">
    <location>
        <begin position="1242"/>
        <end position="1259"/>
    </location>
</feature>
<dbReference type="OrthoDB" id="10024839at2759"/>
<dbReference type="PANTHER" id="PTHR12635:SF7">
    <property type="entry name" value="RHO GTPASE ACTIVATING PROTEIN 6-RELATED"/>
    <property type="match status" value="1"/>
</dbReference>
<feature type="region of interest" description="Disordered" evidence="2">
    <location>
        <begin position="833"/>
        <end position="895"/>
    </location>
</feature>
<evidence type="ECO:0000313" key="4">
    <source>
        <dbReference type="EMBL" id="CAD7093971.1"/>
    </source>
</evidence>
<evidence type="ECO:0000313" key="5">
    <source>
        <dbReference type="Proteomes" id="UP000594454"/>
    </source>
</evidence>
<feature type="compositionally biased region" description="Gly residues" evidence="2">
    <location>
        <begin position="834"/>
        <end position="844"/>
    </location>
</feature>
<feature type="compositionally biased region" description="Polar residues" evidence="2">
    <location>
        <begin position="705"/>
        <end position="714"/>
    </location>
</feature>
<feature type="compositionally biased region" description="Gly residues" evidence="2">
    <location>
        <begin position="883"/>
        <end position="894"/>
    </location>
</feature>
<feature type="compositionally biased region" description="Polar residues" evidence="2">
    <location>
        <begin position="675"/>
        <end position="691"/>
    </location>
</feature>
<feature type="compositionally biased region" description="Polar residues" evidence="2">
    <location>
        <begin position="1648"/>
        <end position="1657"/>
    </location>
</feature>
<feature type="region of interest" description="Disordered" evidence="2">
    <location>
        <begin position="1596"/>
        <end position="1657"/>
    </location>
</feature>
<gene>
    <name evidence="4" type="ORF">HERILL_LOCUS16217</name>
</gene>
<feature type="compositionally biased region" description="Low complexity" evidence="2">
    <location>
        <begin position="1426"/>
        <end position="1447"/>
    </location>
</feature>
<dbReference type="PANTHER" id="PTHR12635">
    <property type="entry name" value="RHO-GTPASE-ACTIVATING PROTEIN 6 FAMILY MEMBER"/>
    <property type="match status" value="1"/>
</dbReference>
<evidence type="ECO:0000256" key="1">
    <source>
        <dbReference type="ARBA" id="ARBA00022468"/>
    </source>
</evidence>
<feature type="region of interest" description="Disordered" evidence="2">
    <location>
        <begin position="1426"/>
        <end position="1529"/>
    </location>
</feature>
<dbReference type="InterPro" id="IPR008936">
    <property type="entry name" value="Rho_GTPase_activation_prot"/>
</dbReference>
<feature type="compositionally biased region" description="Polar residues" evidence="2">
    <location>
        <begin position="1277"/>
        <end position="1309"/>
    </location>
</feature>
<feature type="compositionally biased region" description="Polar residues" evidence="2">
    <location>
        <begin position="264"/>
        <end position="277"/>
    </location>
</feature>
<feature type="region of interest" description="Disordered" evidence="2">
    <location>
        <begin position="1168"/>
        <end position="1190"/>
    </location>
</feature>